<dbReference type="GO" id="GO:0005789">
    <property type="term" value="C:endoplasmic reticulum membrane"/>
    <property type="evidence" value="ECO:0007669"/>
    <property type="project" value="TreeGrafter"/>
</dbReference>
<evidence type="ECO:0000259" key="3">
    <source>
        <dbReference type="SMART" id="SM00568"/>
    </source>
</evidence>
<dbReference type="InterPro" id="IPR004182">
    <property type="entry name" value="GRAM"/>
</dbReference>
<feature type="transmembrane region" description="Helical" evidence="2">
    <location>
        <begin position="443"/>
        <end position="465"/>
    </location>
</feature>
<keyword evidence="5" id="KW-1185">Reference proteome</keyword>
<dbReference type="OrthoDB" id="74360at2759"/>
<dbReference type="Pfam" id="PF02893">
    <property type="entry name" value="GRAM"/>
    <property type="match status" value="1"/>
</dbReference>
<dbReference type="EMBL" id="CAACVG010011851">
    <property type="protein sequence ID" value="VEN59023.1"/>
    <property type="molecule type" value="Genomic_DNA"/>
</dbReference>
<feature type="compositionally biased region" description="Low complexity" evidence="1">
    <location>
        <begin position="112"/>
        <end position="144"/>
    </location>
</feature>
<feature type="compositionally biased region" description="Acidic residues" evidence="1">
    <location>
        <begin position="364"/>
        <end position="373"/>
    </location>
</feature>
<proteinExistence type="predicted"/>
<dbReference type="InterPro" id="IPR051482">
    <property type="entry name" value="Cholesterol_transport"/>
</dbReference>
<feature type="compositionally biased region" description="Basic and acidic residues" evidence="1">
    <location>
        <begin position="556"/>
        <end position="567"/>
    </location>
</feature>
<name>A0A653DG78_CALMS</name>
<dbReference type="CDD" id="cd13220">
    <property type="entry name" value="PH-GRAM_GRAMDC"/>
    <property type="match status" value="1"/>
</dbReference>
<gene>
    <name evidence="4" type="ORF">CALMAC_LOCUS17194</name>
</gene>
<keyword evidence="2" id="KW-0472">Membrane</keyword>
<dbReference type="GO" id="GO:0005886">
    <property type="term" value="C:plasma membrane"/>
    <property type="evidence" value="ECO:0007669"/>
    <property type="project" value="TreeGrafter"/>
</dbReference>
<sequence>MAESVMLCFVQGFDDPEVASSAVAGKEPKLQTVKNKFLRKSRHRSKKLPLYLKSRRRGSIGKTGGGAKINVLPKSRSSGNFGSAGGARSAPGTPLEAACPSSASALAAGSAAPSAGSAASGAAAAATPPPFAGSAAAQQSQQAASPPPDLLIQPPQAAQSQATASSIPVPSASSTPATTPSGSCPPPSPGHQATFSKCDKASLKHLSTSTPVMTAQAQLSEPPSPKPIKEAKVHTTSKARQKKFLRHFPNVEEDEKVLNHYSCALIGDILLQGHLYITKNYFAFYSNVFGYVTKLLIPILTVENITKEKTARIIPNAVGIATSEDKHVFGSLISRDSTLHFMRAVWQKAKNASPVIIEPEIEEPDLDSSDSVDGESGRDSPPPADLKTTFPLVKLVKNTSTSPTESVPCDSKDSQQTMSNRVCNLVKTIKETIVEFRKLPRQSIVLCATTLLLVLLFFSAGVLLYRISRIQNRYSLALMQEAVSSASTRGARDVYSDLLHWHSQMHSKSAGAVNNFLDSNLDMIAQVRESLEALSTLLVQTQNGQLVPEKGSAEPQHSDEEAKNDNS</sequence>
<organism evidence="4 5">
    <name type="scientific">Callosobruchus maculatus</name>
    <name type="common">Southern cowpea weevil</name>
    <name type="synonym">Pulse bruchid</name>
    <dbReference type="NCBI Taxonomy" id="64391"/>
    <lineage>
        <taxon>Eukaryota</taxon>
        <taxon>Metazoa</taxon>
        <taxon>Ecdysozoa</taxon>
        <taxon>Arthropoda</taxon>
        <taxon>Hexapoda</taxon>
        <taxon>Insecta</taxon>
        <taxon>Pterygota</taxon>
        <taxon>Neoptera</taxon>
        <taxon>Endopterygota</taxon>
        <taxon>Coleoptera</taxon>
        <taxon>Polyphaga</taxon>
        <taxon>Cucujiformia</taxon>
        <taxon>Chrysomeloidea</taxon>
        <taxon>Chrysomelidae</taxon>
        <taxon>Bruchinae</taxon>
        <taxon>Bruchini</taxon>
        <taxon>Callosobruchus</taxon>
    </lineage>
</organism>
<feature type="compositionally biased region" description="Basic residues" evidence="1">
    <location>
        <begin position="39"/>
        <end position="59"/>
    </location>
</feature>
<evidence type="ECO:0000256" key="1">
    <source>
        <dbReference type="SAM" id="MobiDB-lite"/>
    </source>
</evidence>
<accession>A0A653DG78</accession>
<dbReference type="PANTHER" id="PTHR23319">
    <property type="entry name" value="GRAM DOMAIN CONTAINING 1B, ISOFORM E"/>
    <property type="match status" value="1"/>
</dbReference>
<feature type="region of interest" description="Disordered" evidence="1">
    <location>
        <begin position="213"/>
        <end position="236"/>
    </location>
</feature>
<feature type="region of interest" description="Disordered" evidence="1">
    <location>
        <begin position="364"/>
        <end position="387"/>
    </location>
</feature>
<dbReference type="SMART" id="SM00568">
    <property type="entry name" value="GRAM"/>
    <property type="match status" value="1"/>
</dbReference>
<evidence type="ECO:0000313" key="4">
    <source>
        <dbReference type="EMBL" id="VEN59023.1"/>
    </source>
</evidence>
<dbReference type="PANTHER" id="PTHR23319:SF13">
    <property type="entry name" value="GRAM DOMAIN-CONTAINING PROTEIN"/>
    <property type="match status" value="1"/>
</dbReference>
<keyword evidence="2" id="KW-1133">Transmembrane helix</keyword>
<feature type="compositionally biased region" description="Low complexity" evidence="1">
    <location>
        <begin position="152"/>
        <end position="182"/>
    </location>
</feature>
<reference evidence="4 5" key="1">
    <citation type="submission" date="2019-01" db="EMBL/GenBank/DDBJ databases">
        <authorList>
            <person name="Sayadi A."/>
        </authorList>
    </citation>
    <scope>NUCLEOTIDE SEQUENCE [LARGE SCALE GENOMIC DNA]</scope>
</reference>
<evidence type="ECO:0000256" key="2">
    <source>
        <dbReference type="SAM" id="Phobius"/>
    </source>
</evidence>
<dbReference type="GO" id="GO:0120015">
    <property type="term" value="F:sterol transfer activity"/>
    <property type="evidence" value="ECO:0007669"/>
    <property type="project" value="TreeGrafter"/>
</dbReference>
<keyword evidence="2" id="KW-0812">Transmembrane</keyword>
<dbReference type="Proteomes" id="UP000410492">
    <property type="component" value="Unassembled WGS sequence"/>
</dbReference>
<feature type="domain" description="GRAM" evidence="3">
    <location>
        <begin position="242"/>
        <end position="309"/>
    </location>
</feature>
<feature type="region of interest" description="Disordered" evidence="1">
    <location>
        <begin position="39"/>
        <end position="98"/>
    </location>
</feature>
<protein>
    <recommendedName>
        <fullName evidence="3">GRAM domain-containing protein</fullName>
    </recommendedName>
</protein>
<evidence type="ECO:0000313" key="5">
    <source>
        <dbReference type="Proteomes" id="UP000410492"/>
    </source>
</evidence>
<feature type="region of interest" description="Disordered" evidence="1">
    <location>
        <begin position="545"/>
        <end position="567"/>
    </location>
</feature>
<feature type="region of interest" description="Disordered" evidence="1">
    <location>
        <begin position="112"/>
        <end position="194"/>
    </location>
</feature>
<dbReference type="Gene3D" id="2.30.29.30">
    <property type="entry name" value="Pleckstrin-homology domain (PH domain)/Phosphotyrosine-binding domain (PTB)"/>
    <property type="match status" value="1"/>
</dbReference>
<dbReference type="GO" id="GO:0140268">
    <property type="term" value="C:endoplasmic reticulum-plasma membrane contact site"/>
    <property type="evidence" value="ECO:0007669"/>
    <property type="project" value="TreeGrafter"/>
</dbReference>
<dbReference type="GO" id="GO:0032934">
    <property type="term" value="F:sterol binding"/>
    <property type="evidence" value="ECO:0007669"/>
    <property type="project" value="TreeGrafter"/>
</dbReference>
<dbReference type="AlphaFoldDB" id="A0A653DG78"/>
<dbReference type="GO" id="GO:0032366">
    <property type="term" value="P:intracellular sterol transport"/>
    <property type="evidence" value="ECO:0007669"/>
    <property type="project" value="TreeGrafter"/>
</dbReference>
<dbReference type="InterPro" id="IPR011993">
    <property type="entry name" value="PH-like_dom_sf"/>
</dbReference>